<feature type="transmembrane region" description="Helical" evidence="7">
    <location>
        <begin position="38"/>
        <end position="58"/>
    </location>
</feature>
<sequence>MTETTLSSVSSVSSIRDAMSRRTPGPAASPRDHRVSGVLVFMLADMIVFTMIFAGFMIERMGQLELFNRSAATLDVRLGVLNTLILIASGFLVVLAVHAAHAGRRAATRRWLLLSFVVGAGFGITKMTEYNEKIFGHGITMHTNDFYMFYFTLTGAHFFHFVAGMIILAALWFKAGRDPADARLYKTVEAGALYWHMVDLLWIFIFPMLYLLGASQ</sequence>
<dbReference type="InterPro" id="IPR000298">
    <property type="entry name" value="Cyt_c_oxidase-like_su3"/>
</dbReference>
<dbReference type="GO" id="GO:0019646">
    <property type="term" value="P:aerobic electron transport chain"/>
    <property type="evidence" value="ECO:0007669"/>
    <property type="project" value="InterPro"/>
</dbReference>
<dbReference type="PANTHER" id="PTHR11403">
    <property type="entry name" value="CYTOCHROME C OXIDASE SUBUNIT III"/>
    <property type="match status" value="1"/>
</dbReference>
<dbReference type="GO" id="GO:0005886">
    <property type="term" value="C:plasma membrane"/>
    <property type="evidence" value="ECO:0007669"/>
    <property type="project" value="UniProtKB-SubCell"/>
</dbReference>
<dbReference type="Proteomes" id="UP000541136">
    <property type="component" value="Unassembled WGS sequence"/>
</dbReference>
<evidence type="ECO:0000256" key="3">
    <source>
        <dbReference type="ARBA" id="ARBA00022692"/>
    </source>
</evidence>
<evidence type="ECO:0000313" key="9">
    <source>
        <dbReference type="EMBL" id="MBB6085236.1"/>
    </source>
</evidence>
<dbReference type="AlphaFoldDB" id="A0A7W9WPV0"/>
<keyword evidence="3 6" id="KW-0812">Transmembrane</keyword>
<evidence type="ECO:0000256" key="2">
    <source>
        <dbReference type="ARBA" id="ARBA00010581"/>
    </source>
</evidence>
<keyword evidence="5 7" id="KW-0472">Membrane</keyword>
<evidence type="ECO:0000256" key="1">
    <source>
        <dbReference type="ARBA" id="ARBA00004141"/>
    </source>
</evidence>
<comment type="caution">
    <text evidence="9">The sequence shown here is derived from an EMBL/GenBank/DDBJ whole genome shotgun (WGS) entry which is preliminary data.</text>
</comment>
<organism evidence="9 10">
    <name type="scientific">Castellaniella defragrans</name>
    <name type="common">Alcaligenes defragrans</name>
    <dbReference type="NCBI Taxonomy" id="75697"/>
    <lineage>
        <taxon>Bacteria</taxon>
        <taxon>Pseudomonadati</taxon>
        <taxon>Pseudomonadota</taxon>
        <taxon>Betaproteobacteria</taxon>
        <taxon>Burkholderiales</taxon>
        <taxon>Alcaligenaceae</taxon>
        <taxon>Castellaniella</taxon>
    </lineage>
</organism>
<dbReference type="InterPro" id="IPR024791">
    <property type="entry name" value="Cyt_c/ubiquinol_Oxase_su3"/>
</dbReference>
<comment type="subcellular location">
    <subcellularLocation>
        <location evidence="6">Cell membrane</location>
        <topology evidence="6">Multi-pass membrane protein</topology>
    </subcellularLocation>
    <subcellularLocation>
        <location evidence="1">Membrane</location>
        <topology evidence="1">Multi-pass membrane protein</topology>
    </subcellularLocation>
</comment>
<dbReference type="PROSITE" id="PS50253">
    <property type="entry name" value="COX3"/>
    <property type="match status" value="1"/>
</dbReference>
<dbReference type="InterPro" id="IPR035973">
    <property type="entry name" value="Cyt_c_oxidase_su3-like_sf"/>
</dbReference>
<name>A0A7W9WPV0_CASDE</name>
<dbReference type="SUPFAM" id="SSF81452">
    <property type="entry name" value="Cytochrome c oxidase subunit III-like"/>
    <property type="match status" value="1"/>
</dbReference>
<feature type="transmembrane region" description="Helical" evidence="7">
    <location>
        <begin position="111"/>
        <end position="128"/>
    </location>
</feature>
<keyword evidence="4 7" id="KW-1133">Transmembrane helix</keyword>
<feature type="domain" description="Heme-copper oxidase subunit III family profile" evidence="8">
    <location>
        <begin position="37"/>
        <end position="214"/>
    </location>
</feature>
<dbReference type="Pfam" id="PF00510">
    <property type="entry name" value="COX3"/>
    <property type="match status" value="1"/>
</dbReference>
<evidence type="ECO:0000313" key="10">
    <source>
        <dbReference type="Proteomes" id="UP000541136"/>
    </source>
</evidence>
<reference evidence="9 10" key="1">
    <citation type="submission" date="2020-08" db="EMBL/GenBank/DDBJ databases">
        <title>Genomic Encyclopedia of Type Strains, Phase IV (KMG-IV): sequencing the most valuable type-strain genomes for metagenomic binning, comparative biology and taxonomic classification.</title>
        <authorList>
            <person name="Goeker M."/>
        </authorList>
    </citation>
    <scope>NUCLEOTIDE SEQUENCE [LARGE SCALE GENOMIC DNA]</scope>
    <source>
        <strain evidence="9 10">DSM 12141</strain>
    </source>
</reference>
<gene>
    <name evidence="9" type="ORF">HNR28_003293</name>
</gene>
<feature type="transmembrane region" description="Helical" evidence="7">
    <location>
        <begin position="148"/>
        <end position="173"/>
    </location>
</feature>
<evidence type="ECO:0000259" key="8">
    <source>
        <dbReference type="PROSITE" id="PS50253"/>
    </source>
</evidence>
<evidence type="ECO:0000256" key="7">
    <source>
        <dbReference type="SAM" id="Phobius"/>
    </source>
</evidence>
<dbReference type="PANTHER" id="PTHR11403:SF6">
    <property type="entry name" value="NITRIC OXIDE REDUCTASE SUBUNIT E"/>
    <property type="match status" value="1"/>
</dbReference>
<proteinExistence type="inferred from homology"/>
<evidence type="ECO:0000256" key="4">
    <source>
        <dbReference type="ARBA" id="ARBA00022989"/>
    </source>
</evidence>
<comment type="similarity">
    <text evidence="2 6">Belongs to the cytochrome c oxidase subunit 3 family.</text>
</comment>
<feature type="transmembrane region" description="Helical" evidence="7">
    <location>
        <begin position="78"/>
        <end position="99"/>
    </location>
</feature>
<evidence type="ECO:0000256" key="6">
    <source>
        <dbReference type="RuleBase" id="RU003376"/>
    </source>
</evidence>
<dbReference type="GO" id="GO:0004129">
    <property type="term" value="F:cytochrome-c oxidase activity"/>
    <property type="evidence" value="ECO:0007669"/>
    <property type="project" value="InterPro"/>
</dbReference>
<protein>
    <submittedName>
        <fullName evidence="9">Nitric oxide reductase NorE protein</fullName>
    </submittedName>
</protein>
<dbReference type="EMBL" id="JACHIB010000022">
    <property type="protein sequence ID" value="MBB6085236.1"/>
    <property type="molecule type" value="Genomic_DNA"/>
</dbReference>
<accession>A0A7W9WPV0</accession>
<feature type="transmembrane region" description="Helical" evidence="7">
    <location>
        <begin position="193"/>
        <end position="213"/>
    </location>
</feature>
<dbReference type="Gene3D" id="1.20.120.80">
    <property type="entry name" value="Cytochrome c oxidase, subunit III, four-helix bundle"/>
    <property type="match status" value="1"/>
</dbReference>
<dbReference type="RefSeq" id="WP_151023923.1">
    <property type="nucleotide sequence ID" value="NZ_JACHIB010000022.1"/>
</dbReference>
<dbReference type="InterPro" id="IPR013833">
    <property type="entry name" value="Cyt_c_oxidase_su3_a-hlx"/>
</dbReference>
<evidence type="ECO:0000256" key="5">
    <source>
        <dbReference type="ARBA" id="ARBA00023136"/>
    </source>
</evidence>